<comment type="caution">
    <text evidence="3">The sequence shown here is derived from an EMBL/GenBank/DDBJ whole genome shotgun (WGS) entry which is preliminary data.</text>
</comment>
<feature type="region of interest" description="Disordered" evidence="1">
    <location>
        <begin position="242"/>
        <end position="278"/>
    </location>
</feature>
<feature type="compositionally biased region" description="Low complexity" evidence="1">
    <location>
        <begin position="249"/>
        <end position="278"/>
    </location>
</feature>
<reference evidence="3" key="1">
    <citation type="submission" date="2020-10" db="EMBL/GenBank/DDBJ databases">
        <authorList>
            <person name="Kikuchi T."/>
        </authorList>
    </citation>
    <scope>NUCLEOTIDE SEQUENCE</scope>
    <source>
        <strain evidence="3">NKZ352</strain>
    </source>
</reference>
<feature type="chain" id="PRO_5035722588" description="SXP/RAL-2 family protein Ani s 5-like cation-binding domain-containing protein" evidence="2">
    <location>
        <begin position="17"/>
        <end position="353"/>
    </location>
</feature>
<name>A0A8S1HHZ1_9PELO</name>
<evidence type="ECO:0000256" key="2">
    <source>
        <dbReference type="SAM" id="SignalP"/>
    </source>
</evidence>
<organism evidence="3 4">
    <name type="scientific">Caenorhabditis auriculariae</name>
    <dbReference type="NCBI Taxonomy" id="2777116"/>
    <lineage>
        <taxon>Eukaryota</taxon>
        <taxon>Metazoa</taxon>
        <taxon>Ecdysozoa</taxon>
        <taxon>Nematoda</taxon>
        <taxon>Chromadorea</taxon>
        <taxon>Rhabditida</taxon>
        <taxon>Rhabditina</taxon>
        <taxon>Rhabditomorpha</taxon>
        <taxon>Rhabditoidea</taxon>
        <taxon>Rhabditidae</taxon>
        <taxon>Peloderinae</taxon>
        <taxon>Caenorhabditis</taxon>
    </lineage>
</organism>
<evidence type="ECO:0000313" key="3">
    <source>
        <dbReference type="EMBL" id="CAD6194021.1"/>
    </source>
</evidence>
<accession>A0A8S1HHZ1</accession>
<dbReference type="Proteomes" id="UP000835052">
    <property type="component" value="Unassembled WGS sequence"/>
</dbReference>
<dbReference type="AlphaFoldDB" id="A0A8S1HHZ1"/>
<dbReference type="OrthoDB" id="5826467at2759"/>
<proteinExistence type="predicted"/>
<evidence type="ECO:0000313" key="4">
    <source>
        <dbReference type="Proteomes" id="UP000835052"/>
    </source>
</evidence>
<dbReference type="EMBL" id="CAJGYM010000040">
    <property type="protein sequence ID" value="CAD6194021.1"/>
    <property type="molecule type" value="Genomic_DNA"/>
</dbReference>
<protein>
    <recommendedName>
        <fullName evidence="5">SXP/RAL-2 family protein Ani s 5-like cation-binding domain-containing protein</fullName>
    </recommendedName>
</protein>
<evidence type="ECO:0000256" key="1">
    <source>
        <dbReference type="SAM" id="MobiDB-lite"/>
    </source>
</evidence>
<gene>
    <name evidence="3" type="ORF">CAUJ_LOCUS9940</name>
</gene>
<feature type="signal peptide" evidence="2">
    <location>
        <begin position="1"/>
        <end position="16"/>
    </location>
</feature>
<keyword evidence="2" id="KW-0732">Signal</keyword>
<evidence type="ECO:0008006" key="5">
    <source>
        <dbReference type="Google" id="ProtNLM"/>
    </source>
</evidence>
<sequence>MRSVLHALILVTVVVSRAPEEDSSEDVAETVAPTTLVKGANCELPAFTNLLPLHYRRELRKIWSGFITSAAAKKCERQLAQTRELVESLPEDVKVRVLEWGSTGTAPSKTSFLVGLSVEQTREFAAIMGNRSRSASERSQSLREWASVTLDLDAANQMEQFIQFLNRKQNSFELKVSKLSPEAKKAHVELENLRKMKQQVYSALSSTVKRELASLYRAKCPRGNVWDNGELDAEEIQLACSSAPEERTSIATSTTTLTPMTSSSVSPTTSQSTTSSASWGKLNVTAAPSTETTSSESTSIFLSSSAVPLIPPRPRGINNGFTSSNNASTRTFVEDPSKLTYLMRKLFPHNFII</sequence>
<keyword evidence="4" id="KW-1185">Reference proteome</keyword>